<proteinExistence type="predicted"/>
<gene>
    <name evidence="1" type="ORF">I7I52_08363</name>
</gene>
<reference evidence="1 2" key="1">
    <citation type="submission" date="2021-01" db="EMBL/GenBank/DDBJ databases">
        <title>Chromosome-level genome assembly of a human fungal pathogen reveals clustering of transcriptionally co-regulated genes.</title>
        <authorList>
            <person name="Voorhies M."/>
            <person name="Cohen S."/>
            <person name="Shea T.P."/>
            <person name="Petrus S."/>
            <person name="Munoz J.F."/>
            <person name="Poplawski S."/>
            <person name="Goldman W.E."/>
            <person name="Michael T."/>
            <person name="Cuomo C.A."/>
            <person name="Sil A."/>
            <person name="Beyhan S."/>
        </authorList>
    </citation>
    <scope>NUCLEOTIDE SEQUENCE [LARGE SCALE GENOMIC DNA]</scope>
    <source>
        <strain evidence="1 2">G184AR</strain>
    </source>
</reference>
<name>A0A8H7YKI1_AJECA</name>
<organism evidence="1 2">
    <name type="scientific">Ajellomyces capsulatus</name>
    <name type="common">Darling's disease fungus</name>
    <name type="synonym">Histoplasma capsulatum</name>
    <dbReference type="NCBI Taxonomy" id="5037"/>
    <lineage>
        <taxon>Eukaryota</taxon>
        <taxon>Fungi</taxon>
        <taxon>Dikarya</taxon>
        <taxon>Ascomycota</taxon>
        <taxon>Pezizomycotina</taxon>
        <taxon>Eurotiomycetes</taxon>
        <taxon>Eurotiomycetidae</taxon>
        <taxon>Onygenales</taxon>
        <taxon>Ajellomycetaceae</taxon>
        <taxon>Histoplasma</taxon>
    </lineage>
</organism>
<evidence type="ECO:0000313" key="2">
    <source>
        <dbReference type="Proteomes" id="UP000670092"/>
    </source>
</evidence>
<comment type="caution">
    <text evidence="1">The sequence shown here is derived from an EMBL/GenBank/DDBJ whole genome shotgun (WGS) entry which is preliminary data.</text>
</comment>
<sequence length="70" mass="7997">MNRCLRRGMNNLCKERRGKEGQVGQKSTQGVGMFQEHRAFVHLTLYTDRAVIDTRSGTKLPSVSPQNYSR</sequence>
<protein>
    <submittedName>
        <fullName evidence="1">Uncharacterized protein</fullName>
    </submittedName>
</protein>
<dbReference type="Proteomes" id="UP000670092">
    <property type="component" value="Unassembled WGS sequence"/>
</dbReference>
<dbReference type="EMBL" id="JAEVHI010000005">
    <property type="protein sequence ID" value="KAG5291133.1"/>
    <property type="molecule type" value="Genomic_DNA"/>
</dbReference>
<evidence type="ECO:0000313" key="1">
    <source>
        <dbReference type="EMBL" id="KAG5291133.1"/>
    </source>
</evidence>
<accession>A0A8H7YKI1</accession>
<dbReference type="VEuPathDB" id="FungiDB:I7I52_08363"/>
<dbReference type="AlphaFoldDB" id="A0A8H7YKI1"/>